<dbReference type="PANTHER" id="PTHR34219">
    <property type="entry name" value="IRON-REGULATED INNER MEMBRANE PROTEIN-RELATED"/>
    <property type="match status" value="1"/>
</dbReference>
<gene>
    <name evidence="2" type="ORF">QGN17_10985</name>
</gene>
<keyword evidence="1" id="KW-0812">Transmembrane</keyword>
<evidence type="ECO:0000313" key="3">
    <source>
        <dbReference type="Proteomes" id="UP001160625"/>
    </source>
</evidence>
<dbReference type="Proteomes" id="UP001160625">
    <property type="component" value="Unassembled WGS sequence"/>
</dbReference>
<protein>
    <submittedName>
        <fullName evidence="2">PepSY-associated TM helix domain-containing protein</fullName>
    </submittedName>
</protein>
<evidence type="ECO:0000256" key="1">
    <source>
        <dbReference type="SAM" id="Phobius"/>
    </source>
</evidence>
<comment type="caution">
    <text evidence="2">The sequence shown here is derived from an EMBL/GenBank/DDBJ whole genome shotgun (WGS) entry which is preliminary data.</text>
</comment>
<accession>A0ABT6N1U7</accession>
<feature type="transmembrane region" description="Helical" evidence="1">
    <location>
        <begin position="21"/>
        <end position="46"/>
    </location>
</feature>
<reference evidence="2" key="1">
    <citation type="submission" date="2023-04" db="EMBL/GenBank/DDBJ databases">
        <title>Sphingomonas sp. MAHUQ-71 isolated from rice field.</title>
        <authorList>
            <person name="Huq M.A."/>
        </authorList>
    </citation>
    <scope>NUCLEOTIDE SEQUENCE</scope>
    <source>
        <strain evidence="2">MAHUQ-71</strain>
    </source>
</reference>
<feature type="transmembrane region" description="Helical" evidence="1">
    <location>
        <begin position="390"/>
        <end position="408"/>
    </location>
</feature>
<sequence length="425" mass="46584">MPFHAVNRAKPARRPIEIRTVHRVLSAVACLVMLYVGVTGSAIQLLDLGAILSGKPESSAVMQSVNEGRFGNGFYSAVTMGDWGAAALPPGLDSGKAVDTTMAAFRKAKPGTIPAFVELRMVNGRAVGQVAYPDPDAPPDPRRFGTPLAASAFDVATGGQVAAMDVRGAYPPASFRQSLKQWHRFWGPGFFGTRDVPGVYVELLAGIALWVLIVTGLVMYFRLLRQRRKLKKPQLFWTTSDMWRSLHRSVSIVAAILLILVAASGTWLGFESSWATFHRHRPPPESLAITEAQAQTAIATALHLFRADQAATPIRLVRARIWFGQLEGVVVTATVPTQQHVYNVATGTEQRLDSPLYPPSPFPFGLHVHELVKHFHSGELLGLPAEFLDLLAGLSLVFLSVSGLWMYVQMWRKRASSGRKALFWK</sequence>
<feature type="transmembrane region" description="Helical" evidence="1">
    <location>
        <begin position="203"/>
        <end position="224"/>
    </location>
</feature>
<dbReference type="InterPro" id="IPR005625">
    <property type="entry name" value="PepSY-ass_TM"/>
</dbReference>
<keyword evidence="3" id="KW-1185">Reference proteome</keyword>
<dbReference type="RefSeq" id="WP_281044525.1">
    <property type="nucleotide sequence ID" value="NZ_JARYGZ010000001.1"/>
</dbReference>
<proteinExistence type="predicted"/>
<dbReference type="Pfam" id="PF03929">
    <property type="entry name" value="PepSY_TM"/>
    <property type="match status" value="1"/>
</dbReference>
<dbReference type="PANTHER" id="PTHR34219:SF3">
    <property type="entry name" value="BLL7967 PROTEIN"/>
    <property type="match status" value="1"/>
</dbReference>
<name>A0ABT6N1U7_9SPHN</name>
<organism evidence="2 3">
    <name type="scientific">Sphingomonas oryzagri</name>
    <dbReference type="NCBI Taxonomy" id="3042314"/>
    <lineage>
        <taxon>Bacteria</taxon>
        <taxon>Pseudomonadati</taxon>
        <taxon>Pseudomonadota</taxon>
        <taxon>Alphaproteobacteria</taxon>
        <taxon>Sphingomonadales</taxon>
        <taxon>Sphingomonadaceae</taxon>
        <taxon>Sphingomonas</taxon>
    </lineage>
</organism>
<keyword evidence="1" id="KW-0472">Membrane</keyword>
<evidence type="ECO:0000313" key="2">
    <source>
        <dbReference type="EMBL" id="MDH7639255.1"/>
    </source>
</evidence>
<feature type="transmembrane region" description="Helical" evidence="1">
    <location>
        <begin position="245"/>
        <end position="270"/>
    </location>
</feature>
<keyword evidence="1" id="KW-1133">Transmembrane helix</keyword>
<dbReference type="EMBL" id="JARYGZ010000001">
    <property type="protein sequence ID" value="MDH7639255.1"/>
    <property type="molecule type" value="Genomic_DNA"/>
</dbReference>